<dbReference type="HOGENOM" id="CLU_012817_10_6_5"/>
<evidence type="ECO:0000256" key="3">
    <source>
        <dbReference type="ARBA" id="ARBA00022448"/>
    </source>
</evidence>
<keyword evidence="6" id="KW-0472">Membrane</keyword>
<dbReference type="InterPro" id="IPR003423">
    <property type="entry name" value="OMP_efflux"/>
</dbReference>
<comment type="subcellular location">
    <subcellularLocation>
        <location evidence="1">Cell outer membrane</location>
    </subcellularLocation>
</comment>
<evidence type="ECO:0000256" key="2">
    <source>
        <dbReference type="ARBA" id="ARBA00007613"/>
    </source>
</evidence>
<protein>
    <submittedName>
        <fullName evidence="9">Uncharacterized protein</fullName>
    </submittedName>
</protein>
<dbReference type="Gene3D" id="1.20.1600.10">
    <property type="entry name" value="Outer membrane efflux proteins (OEP)"/>
    <property type="match status" value="1"/>
</dbReference>
<keyword evidence="3" id="KW-0813">Transport</keyword>
<sequence>MGLLLLTAPSSAAKAQSMSEELQHLLETHPLIKSKQSVLAGGAEGITAARAGYLPTIKLTGDTGPEYVDSPTRRSTEGHAFYKGRETLGVVVTQRLFDGYSTDSAVESAKLTEAYYGSDLRDTQQNTMLQGIKSYLNVLRYHRLIQLARENERKVQDQMNLEDERVVKGSGVAADVLAAKQRLQMAKEARVDFEGQFSIWTATYQQLYGHPPNVAAFSDPPLPSALLPGELTEAVALAERNNPMVDMSVKGEALAEERRRGAEAGYYPNLDLIGRANYENDKNATLGVRRDWSLLLTASWEIFSGFKTQAQVAQAAYQQAAARDSRDYAARAASEAARTAWFTLNSARQRTVLLENAAVMAEEVWLNARKRQEGGNGTVRDVLDEEMRINDARIKHANAYYDMILAGYSLLSAMGELNMDSVTQVMSNPKPTGQLNSPSTLSALPSR</sequence>
<proteinExistence type="inferred from homology"/>
<dbReference type="InterPro" id="IPR051906">
    <property type="entry name" value="TolC-like"/>
</dbReference>
<dbReference type="STRING" id="1430440.MGMSRv2__0824"/>
<evidence type="ECO:0000313" key="10">
    <source>
        <dbReference type="Proteomes" id="UP000018922"/>
    </source>
</evidence>
<dbReference type="eggNOG" id="COG1538">
    <property type="taxonomic scope" value="Bacteria"/>
</dbReference>
<organism evidence="9 10">
    <name type="scientific">Magnetospirillum gryphiswaldense (strain DSM 6361 / JCM 21280 / NBRC 15271 / MSR-1)</name>
    <dbReference type="NCBI Taxonomy" id="431944"/>
    <lineage>
        <taxon>Bacteria</taxon>
        <taxon>Pseudomonadati</taxon>
        <taxon>Pseudomonadota</taxon>
        <taxon>Alphaproteobacteria</taxon>
        <taxon>Rhodospirillales</taxon>
        <taxon>Rhodospirillaceae</taxon>
        <taxon>Magnetospirillum</taxon>
    </lineage>
</organism>
<dbReference type="Pfam" id="PF02321">
    <property type="entry name" value="OEP"/>
    <property type="match status" value="2"/>
</dbReference>
<dbReference type="KEGG" id="mgy:MGMSRv2__0824"/>
<dbReference type="AlphaFoldDB" id="V6EXW2"/>
<keyword evidence="4" id="KW-1134">Transmembrane beta strand</keyword>
<dbReference type="GO" id="GO:0015288">
    <property type="term" value="F:porin activity"/>
    <property type="evidence" value="ECO:0007669"/>
    <property type="project" value="TreeGrafter"/>
</dbReference>
<evidence type="ECO:0000256" key="1">
    <source>
        <dbReference type="ARBA" id="ARBA00004442"/>
    </source>
</evidence>
<keyword evidence="7" id="KW-0998">Cell outer membrane</keyword>
<name>V6EXW2_MAGGM</name>
<dbReference type="PANTHER" id="PTHR30026">
    <property type="entry name" value="OUTER MEMBRANE PROTEIN TOLC"/>
    <property type="match status" value="1"/>
</dbReference>
<accession>V6EXW2</accession>
<feature type="region of interest" description="Disordered" evidence="8">
    <location>
        <begin position="424"/>
        <end position="447"/>
    </location>
</feature>
<evidence type="ECO:0000256" key="7">
    <source>
        <dbReference type="ARBA" id="ARBA00023237"/>
    </source>
</evidence>
<dbReference type="GO" id="GO:1990281">
    <property type="term" value="C:efflux pump complex"/>
    <property type="evidence" value="ECO:0007669"/>
    <property type="project" value="TreeGrafter"/>
</dbReference>
<dbReference type="GO" id="GO:0015562">
    <property type="term" value="F:efflux transmembrane transporter activity"/>
    <property type="evidence" value="ECO:0007669"/>
    <property type="project" value="InterPro"/>
</dbReference>
<dbReference type="EMBL" id="HG794546">
    <property type="protein sequence ID" value="CDK98039.1"/>
    <property type="molecule type" value="Genomic_DNA"/>
</dbReference>
<dbReference type="PANTHER" id="PTHR30026:SF22">
    <property type="entry name" value="OUTER MEMBRANE EFFLUX PROTEIN"/>
    <property type="match status" value="1"/>
</dbReference>
<reference evidence="9 10" key="1">
    <citation type="journal article" date="2014" name="Genome Announc.">
        <title>Complete genome sequence of Magnetospirillum gryphiswaldense MSR-1.</title>
        <authorList>
            <person name="Wang X."/>
            <person name="Wang Q."/>
            <person name="Zhang W."/>
            <person name="Wang Y."/>
            <person name="Li L."/>
            <person name="Wen T."/>
            <person name="Zhang T."/>
            <person name="Zhang Y."/>
            <person name="Xu J."/>
            <person name="Hu J."/>
            <person name="Li S."/>
            <person name="Liu L."/>
            <person name="Liu J."/>
            <person name="Jiang W."/>
            <person name="Tian J."/>
            <person name="Li Y."/>
            <person name="Schuler D."/>
            <person name="Wang L."/>
            <person name="Li J."/>
        </authorList>
    </citation>
    <scope>NUCLEOTIDE SEQUENCE [LARGE SCALE GENOMIC DNA]</scope>
    <source>
        <strain evidence="10">DSM 6361 / JCM 21280 / NBRC 15271 / MSR-1</strain>
    </source>
</reference>
<keyword evidence="5" id="KW-0812">Transmembrane</keyword>
<comment type="similarity">
    <text evidence="2">Belongs to the outer membrane factor (OMF) (TC 1.B.17) family.</text>
</comment>
<gene>
    <name evidence="9" type="ordered locus">MGMSRv2__0824</name>
</gene>
<evidence type="ECO:0000256" key="8">
    <source>
        <dbReference type="SAM" id="MobiDB-lite"/>
    </source>
</evidence>
<dbReference type="SUPFAM" id="SSF56954">
    <property type="entry name" value="Outer membrane efflux proteins (OEP)"/>
    <property type="match status" value="1"/>
</dbReference>
<evidence type="ECO:0000256" key="5">
    <source>
        <dbReference type="ARBA" id="ARBA00022692"/>
    </source>
</evidence>
<dbReference type="Proteomes" id="UP000018922">
    <property type="component" value="Chromosome I"/>
</dbReference>
<keyword evidence="10" id="KW-1185">Reference proteome</keyword>
<evidence type="ECO:0000313" key="9">
    <source>
        <dbReference type="EMBL" id="CDK98039.1"/>
    </source>
</evidence>
<dbReference type="GO" id="GO:0009279">
    <property type="term" value="C:cell outer membrane"/>
    <property type="evidence" value="ECO:0007669"/>
    <property type="project" value="UniProtKB-SubCell"/>
</dbReference>
<evidence type="ECO:0000256" key="6">
    <source>
        <dbReference type="ARBA" id="ARBA00023136"/>
    </source>
</evidence>
<evidence type="ECO:0000256" key="4">
    <source>
        <dbReference type="ARBA" id="ARBA00022452"/>
    </source>
</evidence>